<protein>
    <submittedName>
        <fullName evidence="1">Uncharacterized protein</fullName>
    </submittedName>
</protein>
<comment type="caution">
    <text evidence="1">The sequence shown here is derived from an EMBL/GenBank/DDBJ whole genome shotgun (WGS) entry which is preliminary data.</text>
</comment>
<sequence>MSSLNHSPATEKLSWTENQGMWLNIVVKEEENEVIVNTEGDVEAIIPEEGWFSVKEEQAVTVKDQEKSREEEEEMTVTLKREKDDEEGKTGDHINTEERQYYPESYGKLPQPEDPDTDNSMPISLVPEVLCLKSVSVRLFDFRKTLHVIGSVRKLQGELECPRVPHQHDAEEAEKSLSSQLRKHQQKPRGRKPDHCSQCGIQCSRSFSMRLHKRACEKAPDVCEKCFTTAVKEEEKEMTVTKEENGHAAENEEEDANELNEGEITVTLKEEDDDEERDLINPREGPNYAGPSEESQQHQDPRKSEHYTKHQEKCTGKKKPHHCSDCGKNFTSKTELKIHRRSHTGEKPVLINHQKIHSVDLQRVAGSATQDLSSVPPWGVIPNH</sequence>
<gene>
    <name evidence="1" type="ORF">DPEC_G00168520</name>
</gene>
<dbReference type="EMBL" id="CM055741">
    <property type="protein sequence ID" value="KAJ8001340.1"/>
    <property type="molecule type" value="Genomic_DNA"/>
</dbReference>
<evidence type="ECO:0000313" key="1">
    <source>
        <dbReference type="EMBL" id="KAJ8001340.1"/>
    </source>
</evidence>
<accession>A0ACC2GCV0</accession>
<organism evidence="1 2">
    <name type="scientific">Dallia pectoralis</name>
    <name type="common">Alaska blackfish</name>
    <dbReference type="NCBI Taxonomy" id="75939"/>
    <lineage>
        <taxon>Eukaryota</taxon>
        <taxon>Metazoa</taxon>
        <taxon>Chordata</taxon>
        <taxon>Craniata</taxon>
        <taxon>Vertebrata</taxon>
        <taxon>Euteleostomi</taxon>
        <taxon>Actinopterygii</taxon>
        <taxon>Neopterygii</taxon>
        <taxon>Teleostei</taxon>
        <taxon>Protacanthopterygii</taxon>
        <taxon>Esociformes</taxon>
        <taxon>Umbridae</taxon>
        <taxon>Dallia</taxon>
    </lineage>
</organism>
<keyword evidence="2" id="KW-1185">Reference proteome</keyword>
<reference evidence="1" key="1">
    <citation type="submission" date="2021-05" db="EMBL/GenBank/DDBJ databases">
        <authorList>
            <person name="Pan Q."/>
            <person name="Jouanno E."/>
            <person name="Zahm M."/>
            <person name="Klopp C."/>
            <person name="Cabau C."/>
            <person name="Louis A."/>
            <person name="Berthelot C."/>
            <person name="Parey E."/>
            <person name="Roest Crollius H."/>
            <person name="Montfort J."/>
            <person name="Robinson-Rechavi M."/>
            <person name="Bouchez O."/>
            <person name="Lampietro C."/>
            <person name="Lopez Roques C."/>
            <person name="Donnadieu C."/>
            <person name="Postlethwait J."/>
            <person name="Bobe J."/>
            <person name="Dillon D."/>
            <person name="Chandos A."/>
            <person name="von Hippel F."/>
            <person name="Guiguen Y."/>
        </authorList>
    </citation>
    <scope>NUCLEOTIDE SEQUENCE</scope>
    <source>
        <strain evidence="1">YG-Jan2019</strain>
    </source>
</reference>
<name>A0ACC2GCV0_DALPE</name>
<proteinExistence type="predicted"/>
<dbReference type="Proteomes" id="UP001157502">
    <property type="component" value="Chromosome 14"/>
</dbReference>
<evidence type="ECO:0000313" key="2">
    <source>
        <dbReference type="Proteomes" id="UP001157502"/>
    </source>
</evidence>